<dbReference type="AlphaFoldDB" id="A0A8H9IEE1"/>
<keyword evidence="3" id="KW-0813">Transport</keyword>
<protein>
    <recommendedName>
        <fullName evidence="8">Probable membrane transporter protein</fullName>
    </recommendedName>
</protein>
<reference evidence="9" key="1">
    <citation type="journal article" date="2014" name="Int. J. Syst. Evol. Microbiol.">
        <title>Complete genome sequence of Corynebacterium casei LMG S-19264T (=DSM 44701T), isolated from a smear-ripened cheese.</title>
        <authorList>
            <consortium name="US DOE Joint Genome Institute (JGI-PGF)"/>
            <person name="Walter F."/>
            <person name="Albersmeier A."/>
            <person name="Kalinowski J."/>
            <person name="Ruckert C."/>
        </authorList>
    </citation>
    <scope>NUCLEOTIDE SEQUENCE</scope>
    <source>
        <strain evidence="9">KCTC 32337</strain>
    </source>
</reference>
<feature type="transmembrane region" description="Helical" evidence="8">
    <location>
        <begin position="135"/>
        <end position="164"/>
    </location>
</feature>
<dbReference type="RefSeq" id="WP_191865601.1">
    <property type="nucleotide sequence ID" value="NZ_BMZC01000003.1"/>
</dbReference>
<dbReference type="Pfam" id="PF01925">
    <property type="entry name" value="TauE"/>
    <property type="match status" value="1"/>
</dbReference>
<dbReference type="PANTHER" id="PTHR30269">
    <property type="entry name" value="TRANSMEMBRANE PROTEIN YFCA"/>
    <property type="match status" value="1"/>
</dbReference>
<comment type="subcellular location">
    <subcellularLocation>
        <location evidence="1 8">Cell membrane</location>
        <topology evidence="1 8">Multi-pass membrane protein</topology>
    </subcellularLocation>
</comment>
<keyword evidence="6 8" id="KW-1133">Transmembrane helix</keyword>
<keyword evidence="4 8" id="KW-1003">Cell membrane</keyword>
<feature type="transmembrane region" description="Helical" evidence="8">
    <location>
        <begin position="232"/>
        <end position="249"/>
    </location>
</feature>
<evidence type="ECO:0000313" key="9">
    <source>
        <dbReference type="EMBL" id="GGZ55825.1"/>
    </source>
</evidence>
<comment type="caution">
    <text evidence="9">The sequence shown here is derived from an EMBL/GenBank/DDBJ whole genome shotgun (WGS) entry which is preliminary data.</text>
</comment>
<keyword evidence="7 8" id="KW-0472">Membrane</keyword>
<gene>
    <name evidence="9" type="ORF">GCM10011274_12350</name>
</gene>
<name>A0A8H9IEE1_9ALTE</name>
<evidence type="ECO:0000256" key="6">
    <source>
        <dbReference type="ARBA" id="ARBA00022989"/>
    </source>
</evidence>
<organism evidence="9 10">
    <name type="scientific">Paraglaciecola chathamensis</name>
    <dbReference type="NCBI Taxonomy" id="368405"/>
    <lineage>
        <taxon>Bacteria</taxon>
        <taxon>Pseudomonadati</taxon>
        <taxon>Pseudomonadota</taxon>
        <taxon>Gammaproteobacteria</taxon>
        <taxon>Alteromonadales</taxon>
        <taxon>Alteromonadaceae</taxon>
        <taxon>Paraglaciecola</taxon>
    </lineage>
</organism>
<evidence type="ECO:0000256" key="4">
    <source>
        <dbReference type="ARBA" id="ARBA00022475"/>
    </source>
</evidence>
<evidence type="ECO:0000256" key="8">
    <source>
        <dbReference type="RuleBase" id="RU363041"/>
    </source>
</evidence>
<evidence type="ECO:0000313" key="10">
    <source>
        <dbReference type="Proteomes" id="UP000622604"/>
    </source>
</evidence>
<keyword evidence="5 8" id="KW-0812">Transmembrane</keyword>
<feature type="transmembrane region" description="Helical" evidence="8">
    <location>
        <begin position="76"/>
        <end position="97"/>
    </location>
</feature>
<dbReference type="EMBL" id="BMZC01000003">
    <property type="protein sequence ID" value="GGZ55825.1"/>
    <property type="molecule type" value="Genomic_DNA"/>
</dbReference>
<feature type="transmembrane region" description="Helical" evidence="8">
    <location>
        <begin position="30"/>
        <end position="47"/>
    </location>
</feature>
<comment type="similarity">
    <text evidence="2 8">Belongs to the 4-toluene sulfonate uptake permease (TSUP) (TC 2.A.102) family.</text>
</comment>
<sequence length="250" mass="27683">MIELFSYTLTYSTAGMLLFTAFLIGMSKTGVAGVALFTIPIMAIIFGGKDSSGLMLPLLVMADLFAVTYYRRHVNWSYLVKLFPSAAVGVILATLIGNYIDDQLFRSVMGIIIFFSLAIMLWMETANKDAIPDYMWFAILMGLLGGFTSMIGNLAAAVMALYLLSMRLPKNEYIGTGAWFFLAVNVFKVPFHVFAWHTISLNSFYLNVALLPIIALGAFVGIRIVRIIPEKQYRWLILAATGIAAIIMVI</sequence>
<evidence type="ECO:0000256" key="1">
    <source>
        <dbReference type="ARBA" id="ARBA00004651"/>
    </source>
</evidence>
<dbReference type="Proteomes" id="UP000622604">
    <property type="component" value="Unassembled WGS sequence"/>
</dbReference>
<evidence type="ECO:0000256" key="3">
    <source>
        <dbReference type="ARBA" id="ARBA00022448"/>
    </source>
</evidence>
<reference evidence="9" key="2">
    <citation type="submission" date="2020-09" db="EMBL/GenBank/DDBJ databases">
        <authorList>
            <person name="Sun Q."/>
            <person name="Kim S."/>
        </authorList>
    </citation>
    <scope>NUCLEOTIDE SEQUENCE</scope>
    <source>
        <strain evidence="9">KCTC 32337</strain>
    </source>
</reference>
<evidence type="ECO:0000256" key="7">
    <source>
        <dbReference type="ARBA" id="ARBA00023136"/>
    </source>
</evidence>
<evidence type="ECO:0000256" key="2">
    <source>
        <dbReference type="ARBA" id="ARBA00009142"/>
    </source>
</evidence>
<feature type="transmembrane region" description="Helical" evidence="8">
    <location>
        <begin position="204"/>
        <end position="225"/>
    </location>
</feature>
<proteinExistence type="inferred from homology"/>
<feature type="transmembrane region" description="Helical" evidence="8">
    <location>
        <begin position="7"/>
        <end position="24"/>
    </location>
</feature>
<dbReference type="InterPro" id="IPR002781">
    <property type="entry name" value="TM_pro_TauE-like"/>
</dbReference>
<accession>A0A8H9IEE1</accession>
<feature type="transmembrane region" description="Helical" evidence="8">
    <location>
        <begin position="176"/>
        <end position="198"/>
    </location>
</feature>
<dbReference type="PANTHER" id="PTHR30269:SF23">
    <property type="entry name" value="MEMBRANE TRANSPORTER PROTEIN YDHB-RELATED"/>
    <property type="match status" value="1"/>
</dbReference>
<dbReference type="GO" id="GO:0005886">
    <property type="term" value="C:plasma membrane"/>
    <property type="evidence" value="ECO:0007669"/>
    <property type="project" value="UniProtKB-SubCell"/>
</dbReference>
<dbReference type="InterPro" id="IPR052017">
    <property type="entry name" value="TSUP"/>
</dbReference>
<feature type="transmembrane region" description="Helical" evidence="8">
    <location>
        <begin position="104"/>
        <end position="123"/>
    </location>
</feature>
<evidence type="ECO:0000256" key="5">
    <source>
        <dbReference type="ARBA" id="ARBA00022692"/>
    </source>
</evidence>